<dbReference type="Proteomes" id="UP000014680">
    <property type="component" value="Unassembled WGS sequence"/>
</dbReference>
<gene>
    <name evidence="1" type="ORF">EIN_034850</name>
</gene>
<evidence type="ECO:0000313" key="1">
    <source>
        <dbReference type="EMBL" id="ELP86524.1"/>
    </source>
</evidence>
<organism evidence="1 2">
    <name type="scientific">Entamoeba invadens IP1</name>
    <dbReference type="NCBI Taxonomy" id="370355"/>
    <lineage>
        <taxon>Eukaryota</taxon>
        <taxon>Amoebozoa</taxon>
        <taxon>Evosea</taxon>
        <taxon>Archamoebae</taxon>
        <taxon>Mastigamoebida</taxon>
        <taxon>Entamoebidae</taxon>
        <taxon>Entamoeba</taxon>
    </lineage>
</organism>
<keyword evidence="2" id="KW-1185">Reference proteome</keyword>
<dbReference type="VEuPathDB" id="AmoebaDB:EIN_034850"/>
<feature type="non-terminal residue" evidence="1">
    <location>
        <position position="1"/>
    </location>
</feature>
<protein>
    <submittedName>
        <fullName evidence="1">Chromosome partition protein, putative</fullName>
    </submittedName>
</protein>
<reference evidence="1 2" key="1">
    <citation type="submission" date="2012-10" db="EMBL/GenBank/DDBJ databases">
        <authorList>
            <person name="Zafar N."/>
            <person name="Inman J."/>
            <person name="Hall N."/>
            <person name="Lorenzi H."/>
            <person name="Caler E."/>
        </authorList>
    </citation>
    <scope>NUCLEOTIDE SEQUENCE [LARGE SCALE GENOMIC DNA]</scope>
    <source>
        <strain evidence="1 2">IP1</strain>
    </source>
</reference>
<dbReference type="EMBL" id="KB206969">
    <property type="protein sequence ID" value="ELP86524.1"/>
    <property type="molecule type" value="Genomic_DNA"/>
</dbReference>
<name>A0A0A1TYH7_ENTIV</name>
<proteinExistence type="predicted"/>
<accession>A0A0A1TYH7</accession>
<dbReference type="AlphaFoldDB" id="A0A0A1TYH7"/>
<dbReference type="KEGG" id="eiv:EIN_034850"/>
<dbReference type="RefSeq" id="XP_004185870.1">
    <property type="nucleotide sequence ID" value="XM_004185822.1"/>
</dbReference>
<dbReference type="GeneID" id="14885469"/>
<sequence length="46" mass="5091">CNKEVPEKQTNCLDVAMRLSEYAVKVFDPVKFKVSTACKKIGVCGI</sequence>
<evidence type="ECO:0000313" key="2">
    <source>
        <dbReference type="Proteomes" id="UP000014680"/>
    </source>
</evidence>